<gene>
    <name evidence="5" type="ORF">FSA03_22520</name>
    <name evidence="4" type="ORF">FSA06_22510</name>
</gene>
<dbReference type="AlphaFoldDB" id="A0AB38PJC4"/>
<dbReference type="PANTHER" id="PTHR22916:SF51">
    <property type="entry name" value="GLYCOSYLTRANSFERASE EPSH-RELATED"/>
    <property type="match status" value="1"/>
</dbReference>
<dbReference type="GO" id="GO:0016758">
    <property type="term" value="F:hexosyltransferase activity"/>
    <property type="evidence" value="ECO:0007669"/>
    <property type="project" value="UniProtKB-ARBA"/>
</dbReference>
<keyword evidence="1" id="KW-0328">Glycosyltransferase</keyword>
<dbReference type="Pfam" id="PF00535">
    <property type="entry name" value="Glycos_transf_2"/>
    <property type="match status" value="1"/>
</dbReference>
<dbReference type="EMBL" id="VOHV01000013">
    <property type="protein sequence ID" value="TWV37669.1"/>
    <property type="molecule type" value="Genomic_DNA"/>
</dbReference>
<accession>A0AB38PJC4</accession>
<evidence type="ECO:0000313" key="6">
    <source>
        <dbReference type="Proteomes" id="UP000315444"/>
    </source>
</evidence>
<evidence type="ECO:0000313" key="5">
    <source>
        <dbReference type="EMBL" id="TWV44966.1"/>
    </source>
</evidence>
<sequence>MEETAFIIVVYKKVRASPEQSVNQALPKNTRTKIGRDMKEVKRPVVSVVVPVYNTEPFLAECLHSLEKQTLTDIEIILVNDGSTDNSGRLLREYADKDARFVYVEQENQGLSAARNTGMEHASGHYLAFLDSDDWLAENALQVLCAIAAKTRTDIVSGNTLAVHADGQVQSWERRGRELFATGTVVSGSTYFSRVMDCRCYVPMVYNYLYRRDFIEQNRFRFEPGLVHEDELWTPQVLTTAQKITVADIDFYYYRQREGSIMTATAAGRRIASIQLIIEKLLEYSRKHLFEKKYREAKEALYVRLLQIYSTACTLHPDGTYTTLYDRAGEMLRVCEELRRQESLGRWYSEEILNRMKLYYDRLQTMEG</sequence>
<dbReference type="Proteomes" id="UP000315444">
    <property type="component" value="Unassembled WGS sequence"/>
</dbReference>
<evidence type="ECO:0000313" key="7">
    <source>
        <dbReference type="Proteomes" id="UP000319026"/>
    </source>
</evidence>
<dbReference type="InterPro" id="IPR029044">
    <property type="entry name" value="Nucleotide-diphossugar_trans"/>
</dbReference>
<comment type="caution">
    <text evidence="5">The sequence shown here is derived from an EMBL/GenBank/DDBJ whole genome shotgun (WGS) entry which is preliminary data.</text>
</comment>
<dbReference type="InterPro" id="IPR001173">
    <property type="entry name" value="Glyco_trans_2-like"/>
</dbReference>
<dbReference type="EMBL" id="VOHT01000013">
    <property type="protein sequence ID" value="TWV44966.1"/>
    <property type="molecule type" value="Genomic_DNA"/>
</dbReference>
<name>A0AB38PJC4_BACFG</name>
<dbReference type="PANTHER" id="PTHR22916">
    <property type="entry name" value="GLYCOSYLTRANSFERASE"/>
    <property type="match status" value="1"/>
</dbReference>
<protein>
    <submittedName>
        <fullName evidence="5">Glycosyltransferase</fullName>
    </submittedName>
</protein>
<dbReference type="Gene3D" id="3.90.550.10">
    <property type="entry name" value="Spore Coat Polysaccharide Biosynthesis Protein SpsA, Chain A"/>
    <property type="match status" value="1"/>
</dbReference>
<dbReference type="CDD" id="cd00761">
    <property type="entry name" value="Glyco_tranf_GTA_type"/>
    <property type="match status" value="1"/>
</dbReference>
<evidence type="ECO:0000313" key="4">
    <source>
        <dbReference type="EMBL" id="TWV37669.1"/>
    </source>
</evidence>
<reference evidence="5 7" key="2">
    <citation type="submission" date="2019-07" db="EMBL/GenBank/DDBJ databases">
        <title>Genome Sequencing of Bacteroides fragilis.</title>
        <authorList>
            <person name="Pinto K.M."/>
            <person name="Ruoff K.L."/>
            <person name="Price C.E."/>
            <person name="Valls R.A."/>
            <person name="O'Toole G.A."/>
        </authorList>
    </citation>
    <scope>NUCLEOTIDE SEQUENCE [LARGE SCALE GENOMIC DNA]</scope>
    <source>
        <strain evidence="5 7">AD135F_3B</strain>
    </source>
</reference>
<dbReference type="SUPFAM" id="SSF53448">
    <property type="entry name" value="Nucleotide-diphospho-sugar transferases"/>
    <property type="match status" value="1"/>
</dbReference>
<organism evidence="5 7">
    <name type="scientific">Bacteroides fragilis</name>
    <dbReference type="NCBI Taxonomy" id="817"/>
    <lineage>
        <taxon>Bacteria</taxon>
        <taxon>Pseudomonadati</taxon>
        <taxon>Bacteroidota</taxon>
        <taxon>Bacteroidia</taxon>
        <taxon>Bacteroidales</taxon>
        <taxon>Bacteroidaceae</taxon>
        <taxon>Bacteroides</taxon>
    </lineage>
</organism>
<keyword evidence="2" id="KW-0808">Transferase</keyword>
<evidence type="ECO:0000256" key="1">
    <source>
        <dbReference type="ARBA" id="ARBA00022676"/>
    </source>
</evidence>
<feature type="domain" description="Glycosyltransferase 2-like" evidence="3">
    <location>
        <begin position="47"/>
        <end position="175"/>
    </location>
</feature>
<reference evidence="4 6" key="1">
    <citation type="submission" date="2019-07" db="EMBL/GenBank/DDBJ databases">
        <title>Genome sequencing of Bacteroides fragilis.</title>
        <authorList>
            <person name="Galasyn E.V."/>
            <person name="Ruoff K.L."/>
            <person name="Price C.E."/>
            <person name="Valls R.A."/>
            <person name="O'Toole G.A."/>
        </authorList>
    </citation>
    <scope>NUCLEOTIDE SEQUENCE [LARGE SCALE GENOMIC DNA]</scope>
    <source>
        <strain evidence="4 6">AD135F_1B</strain>
    </source>
</reference>
<evidence type="ECO:0000256" key="2">
    <source>
        <dbReference type="ARBA" id="ARBA00022679"/>
    </source>
</evidence>
<proteinExistence type="predicted"/>
<evidence type="ECO:0000259" key="3">
    <source>
        <dbReference type="Pfam" id="PF00535"/>
    </source>
</evidence>
<dbReference type="Proteomes" id="UP000319026">
    <property type="component" value="Unassembled WGS sequence"/>
</dbReference>